<accession>A0A7K4YX10</accession>
<organism evidence="1 2">
    <name type="scientific">Bucorvus abyssinicus</name>
    <name type="common">Northern ground-hornbill</name>
    <name type="synonym">Abyssinian ground-hornbill</name>
    <dbReference type="NCBI Taxonomy" id="153643"/>
    <lineage>
        <taxon>Eukaryota</taxon>
        <taxon>Metazoa</taxon>
        <taxon>Chordata</taxon>
        <taxon>Craniata</taxon>
        <taxon>Vertebrata</taxon>
        <taxon>Euteleostomi</taxon>
        <taxon>Archelosauria</taxon>
        <taxon>Archosauria</taxon>
        <taxon>Dinosauria</taxon>
        <taxon>Saurischia</taxon>
        <taxon>Theropoda</taxon>
        <taxon>Coelurosauria</taxon>
        <taxon>Aves</taxon>
        <taxon>Neognathae</taxon>
        <taxon>Neoaves</taxon>
        <taxon>Telluraves</taxon>
        <taxon>Coraciimorphae</taxon>
        <taxon>Bucerotiformes</taxon>
        <taxon>Bucorvidae</taxon>
        <taxon>Bucorvus</taxon>
    </lineage>
</organism>
<reference evidence="1 2" key="1">
    <citation type="submission" date="2019-09" db="EMBL/GenBank/DDBJ databases">
        <title>Bird 10,000 Genomes (B10K) Project - Family phase.</title>
        <authorList>
            <person name="Zhang G."/>
        </authorList>
    </citation>
    <scope>NUCLEOTIDE SEQUENCE [LARGE SCALE GENOMIC DNA]</scope>
    <source>
        <strain evidence="1">B10K-DU-012-80</strain>
    </source>
</reference>
<keyword evidence="2" id="KW-1185">Reference proteome</keyword>
<gene>
    <name evidence="1" type="primary">Dnah11</name>
    <name evidence="1" type="ORF">BUCABY_R15347</name>
</gene>
<evidence type="ECO:0000313" key="1">
    <source>
        <dbReference type="EMBL" id="NWR63650.1"/>
    </source>
</evidence>
<dbReference type="EMBL" id="VYZL01004260">
    <property type="protein sequence ID" value="NWR63650.1"/>
    <property type="molecule type" value="Genomic_DNA"/>
</dbReference>
<comment type="caution">
    <text evidence="1">The sequence shown here is derived from an EMBL/GenBank/DDBJ whole genome shotgun (WGS) entry which is preliminary data.</text>
</comment>
<dbReference type="OrthoDB" id="10251809at2759"/>
<proteinExistence type="predicted"/>
<protein>
    <submittedName>
        <fullName evidence="1">DYH11 protein</fullName>
    </submittedName>
</protein>
<feature type="non-terminal residue" evidence="1">
    <location>
        <position position="1"/>
    </location>
</feature>
<feature type="non-terminal residue" evidence="1">
    <location>
        <position position="51"/>
    </location>
</feature>
<dbReference type="AlphaFoldDB" id="A0A7K4YX10"/>
<sequence length="51" mass="5538">MSDCLLSLGYILPVCISRLVPRNMPTVFLLTDAQVPDEGFLVLIDDLASGD</sequence>
<name>A0A7K4YX10_BUCAB</name>
<dbReference type="Proteomes" id="UP000551127">
    <property type="component" value="Unassembled WGS sequence"/>
</dbReference>
<evidence type="ECO:0000313" key="2">
    <source>
        <dbReference type="Proteomes" id="UP000551127"/>
    </source>
</evidence>